<keyword evidence="2" id="KW-1185">Reference proteome</keyword>
<evidence type="ECO:0000313" key="1">
    <source>
        <dbReference type="EMBL" id="PBK06241.1"/>
    </source>
</evidence>
<proteinExistence type="predicted"/>
<protein>
    <recommendedName>
        <fullName evidence="3">Transposase</fullName>
    </recommendedName>
</protein>
<accession>A0A2A3MN75</accession>
<gene>
    <name evidence="1" type="ORF">CNQ84_02385</name>
</gene>
<reference evidence="1 2" key="1">
    <citation type="submission" date="2017-09" db="EMBL/GenBank/DDBJ databases">
        <title>Pseudomonas abyssi sp. nov. isolated from Abyssopelagic Water.</title>
        <authorList>
            <person name="Wei Y."/>
        </authorList>
    </citation>
    <scope>NUCLEOTIDE SEQUENCE [LARGE SCALE GENOMIC DNA]</scope>
    <source>
        <strain evidence="1 2">MT5</strain>
    </source>
</reference>
<sequence>MIQQAATTTSLQQLKLRSRVALRSWIAAEDRRRTVPGGREHLEERWLWRCIAERCRLESRRVERKIKRLEAEA</sequence>
<dbReference type="EMBL" id="NTMR01000002">
    <property type="protein sequence ID" value="PBK06241.1"/>
    <property type="molecule type" value="Genomic_DNA"/>
</dbReference>
<dbReference type="Proteomes" id="UP000242313">
    <property type="component" value="Unassembled WGS sequence"/>
</dbReference>
<evidence type="ECO:0008006" key="3">
    <source>
        <dbReference type="Google" id="ProtNLM"/>
    </source>
</evidence>
<organism evidence="1 2">
    <name type="scientific">Pseudomonas abyssi</name>
    <dbReference type="NCBI Taxonomy" id="170540"/>
    <lineage>
        <taxon>Bacteria</taxon>
        <taxon>Pseudomonadati</taxon>
        <taxon>Pseudomonadota</taxon>
        <taxon>Gammaproteobacteria</taxon>
        <taxon>Pseudomonadales</taxon>
        <taxon>Pseudomonadaceae</taxon>
        <taxon>Pseudomonas</taxon>
    </lineage>
</organism>
<comment type="caution">
    <text evidence="1">The sequence shown here is derived from an EMBL/GenBank/DDBJ whole genome shotgun (WGS) entry which is preliminary data.</text>
</comment>
<dbReference type="AlphaFoldDB" id="A0A2A3MN75"/>
<dbReference type="RefSeq" id="WP_096003305.1">
    <property type="nucleotide sequence ID" value="NZ_NTMR01000002.1"/>
</dbReference>
<name>A0A2A3MN75_9PSED</name>
<evidence type="ECO:0000313" key="2">
    <source>
        <dbReference type="Proteomes" id="UP000242313"/>
    </source>
</evidence>